<gene>
    <name evidence="5" type="ORF">B0680_03505</name>
</gene>
<evidence type="ECO:0000313" key="5">
    <source>
        <dbReference type="EMBL" id="OOS24896.1"/>
    </source>
</evidence>
<sequence>MMQKPYRIGLILYPEISPFHFSAPFMVFSHCQENNQALCQIHIIATPSSLANQNKFLIQADGDLALLDDCDMAIMCGWHDIHTPPDDDLVQALQRFYAKGKKIVGLCYGTYVLAYAGLLDGKKATTHWYQNDVFKTLFPNVHLDENALYVEDGQITTSAGTVAGLDCSLAIVRSLFGRKVANHVARLLVVSPHRLGGQAQYIEEPVYEHHQAMGELLTHIRQNLMHSYPIDELAKRLNMSRSSFTRHFRRATGQSFHDWLIHARVQQGRDLLESHTLSVEQIAEHVGFGTATAFREQFKKIYQVSPQAYRRQFLGE</sequence>
<dbReference type="PANTHER" id="PTHR43130:SF3">
    <property type="entry name" value="HTH-TYPE TRANSCRIPTIONAL REGULATOR RV1931C"/>
    <property type="match status" value="1"/>
</dbReference>
<dbReference type="GO" id="GO:0043565">
    <property type="term" value="F:sequence-specific DNA binding"/>
    <property type="evidence" value="ECO:0007669"/>
    <property type="project" value="InterPro"/>
</dbReference>
<dbReference type="STRING" id="470453.B0680_03505"/>
<keyword evidence="1" id="KW-0805">Transcription regulation</keyword>
<keyword evidence="3" id="KW-0804">Transcription</keyword>
<comment type="caution">
    <text evidence="5">The sequence shown here is derived from an EMBL/GenBank/DDBJ whole genome shotgun (WGS) entry which is preliminary data.</text>
</comment>
<accession>A0A1T0CRC3</accession>
<dbReference type="SUPFAM" id="SSF52317">
    <property type="entry name" value="Class I glutamine amidotransferase-like"/>
    <property type="match status" value="1"/>
</dbReference>
<protein>
    <recommendedName>
        <fullName evidence="4">HTH araC/xylS-type domain-containing protein</fullName>
    </recommendedName>
</protein>
<dbReference type="PANTHER" id="PTHR43130">
    <property type="entry name" value="ARAC-FAMILY TRANSCRIPTIONAL REGULATOR"/>
    <property type="match status" value="1"/>
</dbReference>
<dbReference type="InterPro" id="IPR018062">
    <property type="entry name" value="HTH_AraC-typ_CS"/>
</dbReference>
<dbReference type="Proteomes" id="UP000189800">
    <property type="component" value="Unassembled WGS sequence"/>
</dbReference>
<dbReference type="CDD" id="cd03137">
    <property type="entry name" value="GATase1_AraC_1"/>
    <property type="match status" value="1"/>
</dbReference>
<dbReference type="Pfam" id="PF01965">
    <property type="entry name" value="DJ-1_PfpI"/>
    <property type="match status" value="1"/>
</dbReference>
<dbReference type="AlphaFoldDB" id="A0A1T0CRC3"/>
<dbReference type="Gene3D" id="1.10.10.60">
    <property type="entry name" value="Homeodomain-like"/>
    <property type="match status" value="1"/>
</dbReference>
<evidence type="ECO:0000256" key="3">
    <source>
        <dbReference type="ARBA" id="ARBA00023163"/>
    </source>
</evidence>
<dbReference type="SUPFAM" id="SSF46689">
    <property type="entry name" value="Homeodomain-like"/>
    <property type="match status" value="2"/>
</dbReference>
<dbReference type="InterPro" id="IPR018060">
    <property type="entry name" value="HTH_AraC"/>
</dbReference>
<name>A0A1T0CRC3_9GAMM</name>
<dbReference type="EMBL" id="MUYU01000008">
    <property type="protein sequence ID" value="OOS24896.1"/>
    <property type="molecule type" value="Genomic_DNA"/>
</dbReference>
<dbReference type="SMART" id="SM00342">
    <property type="entry name" value="HTH_ARAC"/>
    <property type="match status" value="1"/>
</dbReference>
<organism evidence="5 6">
    <name type="scientific">Moraxella pluranimalium</name>
    <dbReference type="NCBI Taxonomy" id="470453"/>
    <lineage>
        <taxon>Bacteria</taxon>
        <taxon>Pseudomonadati</taxon>
        <taxon>Pseudomonadota</taxon>
        <taxon>Gammaproteobacteria</taxon>
        <taxon>Moraxellales</taxon>
        <taxon>Moraxellaceae</taxon>
        <taxon>Moraxella</taxon>
    </lineage>
</organism>
<dbReference type="InterPro" id="IPR002818">
    <property type="entry name" value="DJ-1/PfpI"/>
</dbReference>
<reference evidence="5 6" key="1">
    <citation type="submission" date="2017-02" db="EMBL/GenBank/DDBJ databases">
        <title>Draft genome sequence of Moraxella pluranimalium CCUG 54913T type strain.</title>
        <authorList>
            <person name="Salva-Serra F."/>
            <person name="Engstrom-Jakobsson H."/>
            <person name="Thorell K."/>
            <person name="Jaen-Luchoro D."/>
            <person name="Gonzales-Siles L."/>
            <person name="Karlsson R."/>
            <person name="Yazdan S."/>
            <person name="Boulund F."/>
            <person name="Johnning A."/>
            <person name="Engstrand L."/>
            <person name="Kristiansson E."/>
            <person name="Moore E."/>
        </authorList>
    </citation>
    <scope>NUCLEOTIDE SEQUENCE [LARGE SCALE GENOMIC DNA]</scope>
    <source>
        <strain evidence="5 6">CCUG 54913</strain>
    </source>
</reference>
<dbReference type="Pfam" id="PF12833">
    <property type="entry name" value="HTH_18"/>
    <property type="match status" value="1"/>
</dbReference>
<feature type="domain" description="HTH araC/xylS-type" evidence="4">
    <location>
        <begin position="214"/>
        <end position="312"/>
    </location>
</feature>
<dbReference type="Gene3D" id="3.40.50.880">
    <property type="match status" value="1"/>
</dbReference>
<evidence type="ECO:0000256" key="2">
    <source>
        <dbReference type="ARBA" id="ARBA00023125"/>
    </source>
</evidence>
<dbReference type="InterPro" id="IPR052158">
    <property type="entry name" value="INH-QAR"/>
</dbReference>
<dbReference type="InterPro" id="IPR009057">
    <property type="entry name" value="Homeodomain-like_sf"/>
</dbReference>
<keyword evidence="6" id="KW-1185">Reference proteome</keyword>
<evidence type="ECO:0000259" key="4">
    <source>
        <dbReference type="PROSITE" id="PS01124"/>
    </source>
</evidence>
<evidence type="ECO:0000256" key="1">
    <source>
        <dbReference type="ARBA" id="ARBA00023015"/>
    </source>
</evidence>
<dbReference type="PROSITE" id="PS01124">
    <property type="entry name" value="HTH_ARAC_FAMILY_2"/>
    <property type="match status" value="1"/>
</dbReference>
<proteinExistence type="predicted"/>
<dbReference type="GO" id="GO:0003700">
    <property type="term" value="F:DNA-binding transcription factor activity"/>
    <property type="evidence" value="ECO:0007669"/>
    <property type="project" value="InterPro"/>
</dbReference>
<dbReference type="PROSITE" id="PS00041">
    <property type="entry name" value="HTH_ARAC_FAMILY_1"/>
    <property type="match status" value="1"/>
</dbReference>
<keyword evidence="2" id="KW-0238">DNA-binding</keyword>
<dbReference type="InterPro" id="IPR029062">
    <property type="entry name" value="Class_I_gatase-like"/>
</dbReference>
<evidence type="ECO:0000313" key="6">
    <source>
        <dbReference type="Proteomes" id="UP000189800"/>
    </source>
</evidence>